<evidence type="ECO:0000313" key="8">
    <source>
        <dbReference type="EMBL" id="PQD96418.1"/>
    </source>
</evidence>
<dbReference type="RefSeq" id="WP_104847516.1">
    <property type="nucleotide sequence ID" value="NZ_PKOZ01000001.1"/>
</dbReference>
<dbReference type="Proteomes" id="UP000239663">
    <property type="component" value="Unassembled WGS sequence"/>
</dbReference>
<dbReference type="InterPro" id="IPR003770">
    <property type="entry name" value="MLTG-like"/>
</dbReference>
<sequence length="373" mass="41978">MSVDKQDWKREMKMKLLERQSEAKVVRKIVLISLAVFIALVIITATVGYFYISSSLKPVDTDSKENVKVEIPIGSGVTTISNILEDNGIIKNAQIFKYYIKFNNEAGFQAGTYSLSPSMTLDEIIDIIKSGKVAPIFTIPVPEGRDLEEIADVIAEKLDVKSKEVLKVMNDKKFIKSMMDTYPDLLTDEILAEDIRYPLEGYLYPATYSIYEEEPAIESVISLMIKKTNEVIAKYEEAMGENWTAHELLTMASLIEEEATEQADRDKISAVFQNRLKIDMPLQTDPTVLYALGEHKDRVMYKDLKVDSPYNLYIHKGLTPGPISNAGETSISAALNPADIKDLYFLATPSGEVLFNETLEEHNKDKAEHITNN</sequence>
<dbReference type="EC" id="4.2.2.29" evidence="7"/>
<evidence type="ECO:0000256" key="3">
    <source>
        <dbReference type="ARBA" id="ARBA00022989"/>
    </source>
</evidence>
<name>A0A2S7N338_9BACI</name>
<dbReference type="CDD" id="cd08010">
    <property type="entry name" value="MltG_like"/>
    <property type="match status" value="1"/>
</dbReference>
<gene>
    <name evidence="7" type="primary">mltG</name>
    <name evidence="8" type="ORF">CYL18_00515</name>
</gene>
<keyword evidence="4 7" id="KW-0472">Membrane</keyword>
<accession>A0A2S7N338</accession>
<dbReference type="GO" id="GO:0005886">
    <property type="term" value="C:plasma membrane"/>
    <property type="evidence" value="ECO:0007669"/>
    <property type="project" value="UniProtKB-SubCell"/>
</dbReference>
<evidence type="ECO:0000256" key="6">
    <source>
        <dbReference type="ARBA" id="ARBA00023316"/>
    </source>
</evidence>
<evidence type="ECO:0000256" key="4">
    <source>
        <dbReference type="ARBA" id="ARBA00023136"/>
    </source>
</evidence>
<protein>
    <recommendedName>
        <fullName evidence="7">Endolytic murein transglycosylase</fullName>
        <ecNumber evidence="7">4.2.2.29</ecNumber>
    </recommendedName>
    <alternativeName>
        <fullName evidence="7">Peptidoglycan lytic transglycosylase</fullName>
    </alternativeName>
    <alternativeName>
        <fullName evidence="7">Peptidoglycan polymerization terminase</fullName>
    </alternativeName>
</protein>
<evidence type="ECO:0000256" key="5">
    <source>
        <dbReference type="ARBA" id="ARBA00023239"/>
    </source>
</evidence>
<comment type="function">
    <text evidence="7">Functions as a peptidoglycan terminase that cleaves nascent peptidoglycan strands endolytically to terminate their elongation.</text>
</comment>
<dbReference type="OrthoDB" id="9814591at2"/>
<comment type="subcellular location">
    <subcellularLocation>
        <location evidence="7">Cell membrane</location>
        <topology evidence="7">Single-pass membrane protein</topology>
    </subcellularLocation>
</comment>
<reference evidence="8 9" key="1">
    <citation type="submission" date="2017-12" db="EMBL/GenBank/DDBJ databases">
        <title>Taxonomic description and draft genome of Pradoshia cofamensis Gen. nov., sp. nov., a thermotolerant bacillale isolated from anterior gut of earthworm Eisenia fetida.</title>
        <authorList>
            <person name="Saha T."/>
            <person name="Chakraborty R."/>
        </authorList>
    </citation>
    <scope>NUCLEOTIDE SEQUENCE [LARGE SCALE GENOMIC DNA]</scope>
    <source>
        <strain evidence="8 9">EAG3</strain>
    </source>
</reference>
<proteinExistence type="inferred from homology"/>
<dbReference type="PANTHER" id="PTHR30518:SF2">
    <property type="entry name" value="ENDOLYTIC MUREIN TRANSGLYCOSYLASE"/>
    <property type="match status" value="1"/>
</dbReference>
<dbReference type="GO" id="GO:0071555">
    <property type="term" value="P:cell wall organization"/>
    <property type="evidence" value="ECO:0007669"/>
    <property type="project" value="UniProtKB-KW"/>
</dbReference>
<keyword evidence="5 7" id="KW-0456">Lyase</keyword>
<feature type="site" description="Important for catalytic activity" evidence="7">
    <location>
        <position position="258"/>
    </location>
</feature>
<dbReference type="GO" id="GO:0008932">
    <property type="term" value="F:lytic endotransglycosylase activity"/>
    <property type="evidence" value="ECO:0007669"/>
    <property type="project" value="UniProtKB-UniRule"/>
</dbReference>
<dbReference type="Pfam" id="PF02618">
    <property type="entry name" value="YceG"/>
    <property type="match status" value="1"/>
</dbReference>
<dbReference type="PANTHER" id="PTHR30518">
    <property type="entry name" value="ENDOLYTIC MUREIN TRANSGLYCOSYLASE"/>
    <property type="match status" value="1"/>
</dbReference>
<dbReference type="Gene3D" id="3.30.1490.480">
    <property type="entry name" value="Endolytic murein transglycosylase"/>
    <property type="match status" value="1"/>
</dbReference>
<evidence type="ECO:0000256" key="7">
    <source>
        <dbReference type="HAMAP-Rule" id="MF_02065"/>
    </source>
</evidence>
<dbReference type="GO" id="GO:0009252">
    <property type="term" value="P:peptidoglycan biosynthetic process"/>
    <property type="evidence" value="ECO:0007669"/>
    <property type="project" value="UniProtKB-UniRule"/>
</dbReference>
<comment type="caution">
    <text evidence="8">The sequence shown here is derived from an EMBL/GenBank/DDBJ whole genome shotgun (WGS) entry which is preliminary data.</text>
</comment>
<dbReference type="AlphaFoldDB" id="A0A2S7N338"/>
<keyword evidence="1 7" id="KW-1003">Cell membrane</keyword>
<comment type="catalytic activity">
    <reaction evidence="7">
        <text>a peptidoglycan chain = a peptidoglycan chain with N-acetyl-1,6-anhydromuramyl-[peptide] at the reducing end + a peptidoglycan chain with N-acetylglucosamine at the non-reducing end.</text>
        <dbReference type="EC" id="4.2.2.29"/>
    </reaction>
</comment>
<keyword evidence="9" id="KW-1185">Reference proteome</keyword>
<dbReference type="NCBIfam" id="TIGR00247">
    <property type="entry name" value="endolytic transglycosylase MltG"/>
    <property type="match status" value="1"/>
</dbReference>
<evidence type="ECO:0000256" key="2">
    <source>
        <dbReference type="ARBA" id="ARBA00022692"/>
    </source>
</evidence>
<dbReference type="EMBL" id="PKOZ01000001">
    <property type="protein sequence ID" value="PQD96418.1"/>
    <property type="molecule type" value="Genomic_DNA"/>
</dbReference>
<evidence type="ECO:0000313" key="9">
    <source>
        <dbReference type="Proteomes" id="UP000239663"/>
    </source>
</evidence>
<dbReference type="HAMAP" id="MF_02065">
    <property type="entry name" value="MltG"/>
    <property type="match status" value="1"/>
</dbReference>
<keyword evidence="2 7" id="KW-0812">Transmembrane</keyword>
<keyword evidence="6 7" id="KW-0961">Cell wall biogenesis/degradation</keyword>
<evidence type="ECO:0000256" key="1">
    <source>
        <dbReference type="ARBA" id="ARBA00022475"/>
    </source>
</evidence>
<organism evidence="8 9">
    <name type="scientific">Pradoshia eiseniae</name>
    <dbReference type="NCBI Taxonomy" id="2064768"/>
    <lineage>
        <taxon>Bacteria</taxon>
        <taxon>Bacillati</taxon>
        <taxon>Bacillota</taxon>
        <taxon>Bacilli</taxon>
        <taxon>Bacillales</taxon>
        <taxon>Bacillaceae</taxon>
        <taxon>Pradoshia</taxon>
    </lineage>
</organism>
<keyword evidence="3 7" id="KW-1133">Transmembrane helix</keyword>
<feature type="transmembrane region" description="Helical" evidence="7">
    <location>
        <begin position="29"/>
        <end position="52"/>
    </location>
</feature>
<comment type="similarity">
    <text evidence="7">Belongs to the transglycosylase MltG family.</text>
</comment>